<evidence type="ECO:0000256" key="1">
    <source>
        <dbReference type="ARBA" id="ARBA00001974"/>
    </source>
</evidence>
<evidence type="ECO:0000256" key="7">
    <source>
        <dbReference type="ARBA" id="ARBA00048628"/>
    </source>
</evidence>
<evidence type="ECO:0000313" key="10">
    <source>
        <dbReference type="Proteomes" id="UP001596087"/>
    </source>
</evidence>
<evidence type="ECO:0000256" key="3">
    <source>
        <dbReference type="ARBA" id="ARBA00006743"/>
    </source>
</evidence>
<reference evidence="10" key="1">
    <citation type="journal article" date="2019" name="Int. J. Syst. Evol. Microbiol.">
        <title>The Global Catalogue of Microorganisms (GCM) 10K type strain sequencing project: providing services to taxonomists for standard genome sequencing and annotation.</title>
        <authorList>
            <consortium name="The Broad Institute Genomics Platform"/>
            <consortium name="The Broad Institute Genome Sequencing Center for Infectious Disease"/>
            <person name="Wu L."/>
            <person name="Ma J."/>
        </authorList>
    </citation>
    <scope>NUCLEOTIDE SEQUENCE [LARGE SCALE GENOMIC DNA]</scope>
    <source>
        <strain evidence="10">DFY41</strain>
    </source>
</reference>
<dbReference type="PANTHER" id="PTHR45754">
    <property type="entry name" value="METHYLENETETRAHYDROFOLATE REDUCTASE"/>
    <property type="match status" value="1"/>
</dbReference>
<accession>A0ABW0BG45</accession>
<keyword evidence="4 8" id="KW-0285">Flavoprotein</keyword>
<dbReference type="InterPro" id="IPR029041">
    <property type="entry name" value="FAD-linked_oxidoreductase-like"/>
</dbReference>
<name>A0ABW0BG45_9ACTN</name>
<evidence type="ECO:0000256" key="8">
    <source>
        <dbReference type="RuleBase" id="RU003862"/>
    </source>
</evidence>
<comment type="caution">
    <text evidence="9">The sequence shown here is derived from an EMBL/GenBank/DDBJ whole genome shotgun (WGS) entry which is preliminary data.</text>
</comment>
<comment type="cofactor">
    <cofactor evidence="1 8">
        <name>FAD</name>
        <dbReference type="ChEBI" id="CHEBI:57692"/>
    </cofactor>
</comment>
<evidence type="ECO:0000256" key="5">
    <source>
        <dbReference type="ARBA" id="ARBA00022827"/>
    </source>
</evidence>
<organism evidence="9 10">
    <name type="scientific">Nocardioides taihuensis</name>
    <dbReference type="NCBI Taxonomy" id="1835606"/>
    <lineage>
        <taxon>Bacteria</taxon>
        <taxon>Bacillati</taxon>
        <taxon>Actinomycetota</taxon>
        <taxon>Actinomycetes</taxon>
        <taxon>Propionibacteriales</taxon>
        <taxon>Nocardioidaceae</taxon>
        <taxon>Nocardioides</taxon>
    </lineage>
</organism>
<keyword evidence="5 8" id="KW-0274">FAD</keyword>
<proteinExistence type="inferred from homology"/>
<evidence type="ECO:0000313" key="9">
    <source>
        <dbReference type="EMBL" id="MFC5176223.1"/>
    </source>
</evidence>
<dbReference type="RefSeq" id="WP_378588271.1">
    <property type="nucleotide sequence ID" value="NZ_JBHSKD010000007.1"/>
</dbReference>
<dbReference type="InterPro" id="IPR003171">
    <property type="entry name" value="Mehydrof_redctse-like"/>
</dbReference>
<dbReference type="Proteomes" id="UP001596087">
    <property type="component" value="Unassembled WGS sequence"/>
</dbReference>
<protein>
    <recommendedName>
        <fullName evidence="8">Methylenetetrahydrofolate reductase</fullName>
    </recommendedName>
</protein>
<keyword evidence="6 8" id="KW-0560">Oxidoreductase</keyword>
<dbReference type="SUPFAM" id="SSF51730">
    <property type="entry name" value="FAD-linked oxidoreductase"/>
    <property type="match status" value="1"/>
</dbReference>
<evidence type="ECO:0000256" key="6">
    <source>
        <dbReference type="ARBA" id="ARBA00023002"/>
    </source>
</evidence>
<evidence type="ECO:0000256" key="2">
    <source>
        <dbReference type="ARBA" id="ARBA00004777"/>
    </source>
</evidence>
<comment type="pathway">
    <text evidence="2 8">One-carbon metabolism; tetrahydrofolate interconversion.</text>
</comment>
<comment type="similarity">
    <text evidence="3 8">Belongs to the methylenetetrahydrofolate reductase family.</text>
</comment>
<keyword evidence="10" id="KW-1185">Reference proteome</keyword>
<comment type="catalytic activity">
    <reaction evidence="7">
        <text>(6S)-5-methyl-5,6,7,8-tetrahydrofolate + NAD(+) = (6R)-5,10-methylene-5,6,7,8-tetrahydrofolate + NADH + H(+)</text>
        <dbReference type="Rhea" id="RHEA:19821"/>
        <dbReference type="ChEBI" id="CHEBI:15378"/>
        <dbReference type="ChEBI" id="CHEBI:15636"/>
        <dbReference type="ChEBI" id="CHEBI:18608"/>
        <dbReference type="ChEBI" id="CHEBI:57540"/>
        <dbReference type="ChEBI" id="CHEBI:57945"/>
        <dbReference type="EC" id="1.5.1.54"/>
    </reaction>
    <physiologicalReaction direction="right-to-left" evidence="7">
        <dbReference type="Rhea" id="RHEA:19823"/>
    </physiologicalReaction>
</comment>
<dbReference type="Pfam" id="PF02219">
    <property type="entry name" value="MTHFR"/>
    <property type="match status" value="1"/>
</dbReference>
<dbReference type="Gene3D" id="3.20.20.220">
    <property type="match status" value="1"/>
</dbReference>
<sequence>MRNTGRLWGREKAAHDRETVRRLLAHARYEVLPTPTIEEKVLAAVPRDVPVTVTASPSKGLEQTLAMAERLTAEGYAVVPHLAARMVHGKGELVEVVARLQAAGIDSIFVPGGDAEPSDEGYPDALALLEDLAAMGSPFPHVGIAGYPESHPTIHDDLTVQSMWDKRRHATHVVSNLTFDPKVMRRWLERLRHRGVTLPLLLGLPGPVDRAKLLTMATRIGVGDSTRFLSKQKGMMTRLVAPGGFTGERFLEQCAPTLGAPGALVEGLHVYTFNQVEETEAWRRDWLQRLEG</sequence>
<dbReference type="PANTHER" id="PTHR45754:SF3">
    <property type="entry name" value="METHYLENETETRAHYDROFOLATE REDUCTASE (NADPH)"/>
    <property type="match status" value="1"/>
</dbReference>
<gene>
    <name evidence="9" type="ORF">ACFPGP_06040</name>
</gene>
<dbReference type="EMBL" id="JBHSKD010000007">
    <property type="protein sequence ID" value="MFC5176223.1"/>
    <property type="molecule type" value="Genomic_DNA"/>
</dbReference>
<dbReference type="GO" id="GO:0004489">
    <property type="term" value="F:methylenetetrahydrofolate reductase [NAD(P)H] activity"/>
    <property type="evidence" value="ECO:0007669"/>
    <property type="project" value="UniProtKB-EC"/>
</dbReference>
<evidence type="ECO:0000256" key="4">
    <source>
        <dbReference type="ARBA" id="ARBA00022630"/>
    </source>
</evidence>